<dbReference type="AlphaFoldDB" id="A0AAN5YK51"/>
<keyword evidence="6" id="KW-0560">Oxidoreductase</keyword>
<organism evidence="14 16">
    <name type="scientific">Aspergillus lentulus</name>
    <dbReference type="NCBI Taxonomy" id="293939"/>
    <lineage>
        <taxon>Eukaryota</taxon>
        <taxon>Fungi</taxon>
        <taxon>Dikarya</taxon>
        <taxon>Ascomycota</taxon>
        <taxon>Pezizomycotina</taxon>
        <taxon>Eurotiomycetes</taxon>
        <taxon>Eurotiomycetidae</taxon>
        <taxon>Eurotiales</taxon>
        <taxon>Aspergillaceae</taxon>
        <taxon>Aspergillus</taxon>
        <taxon>Aspergillus subgen. Fumigati</taxon>
    </lineage>
</organism>
<evidence type="ECO:0000256" key="5">
    <source>
        <dbReference type="ARBA" id="ARBA00022862"/>
    </source>
</evidence>
<evidence type="ECO:0000259" key="12">
    <source>
        <dbReference type="Pfam" id="PF02777"/>
    </source>
</evidence>
<feature type="domain" description="Manganese/iron superoxide dismutase N-terminal" evidence="11">
    <location>
        <begin position="36"/>
        <end position="115"/>
    </location>
</feature>
<evidence type="ECO:0000259" key="11">
    <source>
        <dbReference type="Pfam" id="PF00081"/>
    </source>
</evidence>
<evidence type="ECO:0000313" key="16">
    <source>
        <dbReference type="Proteomes" id="UP000649114"/>
    </source>
</evidence>
<dbReference type="InterPro" id="IPR019832">
    <property type="entry name" value="Mn/Fe_SOD_C"/>
</dbReference>
<reference evidence="14" key="3">
    <citation type="submission" date="2020-04" db="EMBL/GenBank/DDBJ databases">
        <authorList>
            <person name="Santos R.A.C."/>
            <person name="Steenwyk J.L."/>
            <person name="Rivero-Menendez O."/>
            <person name="Mead M.E."/>
            <person name="Silva L.P."/>
            <person name="Bastos R.W."/>
            <person name="Alastruey-Izquierdo A."/>
            <person name="Goldman G.H."/>
            <person name="Rokas A."/>
        </authorList>
    </citation>
    <scope>NUCLEOTIDE SEQUENCE</scope>
    <source>
        <strain evidence="14">CNM-CM8927</strain>
    </source>
</reference>
<dbReference type="PRINTS" id="PR01703">
    <property type="entry name" value="MNSODISMTASE"/>
</dbReference>
<evidence type="ECO:0000256" key="8">
    <source>
        <dbReference type="ARBA" id="ARBA00049204"/>
    </source>
</evidence>
<feature type="compositionally biased region" description="Polar residues" evidence="10">
    <location>
        <begin position="236"/>
        <end position="258"/>
    </location>
</feature>
<dbReference type="SUPFAM" id="SSF54719">
    <property type="entry name" value="Fe,Mn superoxide dismutase (SOD), C-terminal domain"/>
    <property type="match status" value="1"/>
</dbReference>
<dbReference type="InterPro" id="IPR019831">
    <property type="entry name" value="Mn/Fe_SOD_N"/>
</dbReference>
<dbReference type="PROSITE" id="PS00088">
    <property type="entry name" value="SOD_MN"/>
    <property type="match status" value="1"/>
</dbReference>
<feature type="region of interest" description="Disordered" evidence="10">
    <location>
        <begin position="230"/>
        <end position="258"/>
    </location>
</feature>
<dbReference type="Gene3D" id="1.10.287.990">
    <property type="entry name" value="Fe,Mn superoxide dismutase (SOD) domain"/>
    <property type="match status" value="1"/>
</dbReference>
<evidence type="ECO:0000313" key="13">
    <source>
        <dbReference type="EMBL" id="GAQ08291.1"/>
    </source>
</evidence>
<evidence type="ECO:0000256" key="9">
    <source>
        <dbReference type="SAM" id="Coils"/>
    </source>
</evidence>
<evidence type="ECO:0000256" key="2">
    <source>
        <dbReference type="ARBA" id="ARBA00008714"/>
    </source>
</evidence>
<protein>
    <recommendedName>
        <fullName evidence="3">superoxide dismutase</fullName>
        <ecNumber evidence="3">1.15.1.1</ecNumber>
    </recommendedName>
</protein>
<dbReference type="GO" id="GO:0030145">
    <property type="term" value="F:manganese ion binding"/>
    <property type="evidence" value="ECO:0007669"/>
    <property type="project" value="TreeGrafter"/>
</dbReference>
<dbReference type="EMBL" id="BCLY01000009">
    <property type="protein sequence ID" value="GAQ08291.1"/>
    <property type="molecule type" value="Genomic_DNA"/>
</dbReference>
<dbReference type="InterPro" id="IPR036314">
    <property type="entry name" value="SOD_C_sf"/>
</dbReference>
<keyword evidence="7" id="KW-0464">Manganese</keyword>
<dbReference type="GO" id="GO:0004784">
    <property type="term" value="F:superoxide dismutase activity"/>
    <property type="evidence" value="ECO:0007669"/>
    <property type="project" value="UniProtKB-EC"/>
</dbReference>
<dbReference type="PANTHER" id="PTHR11404:SF6">
    <property type="entry name" value="SUPEROXIDE DISMUTASE [MN], MITOCHONDRIAL"/>
    <property type="match status" value="1"/>
</dbReference>
<dbReference type="Proteomes" id="UP000649114">
    <property type="component" value="Unassembled WGS sequence"/>
</dbReference>
<keyword evidence="5" id="KW-0049">Antioxidant</keyword>
<evidence type="ECO:0000256" key="7">
    <source>
        <dbReference type="ARBA" id="ARBA00023211"/>
    </source>
</evidence>
<dbReference type="Proteomes" id="UP000051487">
    <property type="component" value="Unassembled WGS sequence"/>
</dbReference>
<evidence type="ECO:0000313" key="15">
    <source>
        <dbReference type="Proteomes" id="UP000051487"/>
    </source>
</evidence>
<feature type="domain" description="Manganese/iron superoxide dismutase C-terminal" evidence="12">
    <location>
        <begin position="125"/>
        <end position="224"/>
    </location>
</feature>
<keyword evidence="9" id="KW-0175">Coiled coil</keyword>
<keyword evidence="4" id="KW-0479">Metal-binding</keyword>
<dbReference type="Pfam" id="PF00081">
    <property type="entry name" value="Sod_Fe_N"/>
    <property type="match status" value="1"/>
</dbReference>
<dbReference type="EMBL" id="JAAAPU010000113">
    <property type="protein sequence ID" value="KAF4202174.1"/>
    <property type="molecule type" value="Genomic_DNA"/>
</dbReference>
<evidence type="ECO:0000256" key="4">
    <source>
        <dbReference type="ARBA" id="ARBA00022723"/>
    </source>
</evidence>
<evidence type="ECO:0000256" key="10">
    <source>
        <dbReference type="SAM" id="MobiDB-lite"/>
    </source>
</evidence>
<evidence type="ECO:0000256" key="1">
    <source>
        <dbReference type="ARBA" id="ARBA00001936"/>
    </source>
</evidence>
<reference evidence="13 15" key="1">
    <citation type="submission" date="2015-11" db="EMBL/GenBank/DDBJ databases">
        <title>Aspergillus lentulus strain IFM 54703T.</title>
        <authorList>
            <person name="Kusuya Y."/>
            <person name="Sakai K."/>
            <person name="Kamei K."/>
            <person name="Takahashi H."/>
            <person name="Yaguchi T."/>
        </authorList>
    </citation>
    <scope>NUCLEOTIDE SEQUENCE [LARGE SCALE GENOMIC DNA]</scope>
    <source>
        <strain evidence="13 15">IFM 54703</strain>
    </source>
</reference>
<dbReference type="GO" id="GO:0005739">
    <property type="term" value="C:mitochondrion"/>
    <property type="evidence" value="ECO:0007669"/>
    <property type="project" value="UniProtKB-ARBA"/>
</dbReference>
<dbReference type="InterPro" id="IPR036324">
    <property type="entry name" value="Mn/Fe_SOD_N_sf"/>
</dbReference>
<comment type="cofactor">
    <cofactor evidence="1">
        <name>Mn(2+)</name>
        <dbReference type="ChEBI" id="CHEBI:29035"/>
    </cofactor>
</comment>
<gene>
    <name evidence="13" type="ORF">ALT_5612</name>
    <name evidence="14" type="ORF">CNMCM8927_000555</name>
</gene>
<dbReference type="EC" id="1.15.1.1" evidence="3"/>
<dbReference type="InterPro" id="IPR001189">
    <property type="entry name" value="Mn/Fe_SOD"/>
</dbReference>
<sequence length="739" mass="82683">MAASLIRTSARTALRSGASATPRAAASLTFARGKATLPDLSYDYGALEPSISGKIMELHHKNHHQTYVNSYNQAIEQLQEAQAKNDIASQIALKPLINFHGGGHLNHTLFWENLAPKSSGGGEPPSGALAKAIEETYGSLDNFQGKMNTALAGIQGSGWAWLVRDKQTGHIGIKTYANQDPVVGQFQPLLGIDAWEHAYYLQYQNRKAEYFKAIWEVINWKSVPQYDEHIGKEDTNSSTTSHSSPAAFSSRMSAESPGQKTGFRAFLTNALRPKKSRQVLRKNTASTPNLRAAARPSIASDEVPEVPSLAPLQAHRLKYREKHALVDTQLGETRDPTAMLHSIGILDTEDSDGFASDLQKDNRPPGEPMIASLSQDLWALVAEYLNPAERASLAFASKTLLLRLGRGPWMALNLPENREYRIDFLVPHDRYLPHHLLCMPCARYHRRTQEGHERLEPATVVNPLYNCPNARNPLLPAPRHRITHARMLHFTFVQLALRAHRFGPAYGIPVDSLSRRWRRDGWSHHTRYHIHKGKLLMRVVSSTFADPDMAPSSMRLLLYSREDYWPYFSACAHWRDGELMNVCKCALGHVPKPRATAGLQGLEHRAKDIYHGRTYNPNEFATLCAKCRPMRRCPDCPSEYMVEIKLAEDRSDPRSLRFRHAIVVTRWCDLGGGGSPHGSREWAACNGELAGYDSFEVLGKRSISGVFESAFTDDHIPGQRIVSMNPKGKRLGEAGNSWY</sequence>
<dbReference type="Gene3D" id="3.55.40.20">
    <property type="entry name" value="Iron/manganese superoxide dismutase, C-terminal domain"/>
    <property type="match status" value="1"/>
</dbReference>
<reference evidence="14" key="2">
    <citation type="journal article" date="2020" name="bioRxiv">
        <title>Genomic and phenotypic heterogeneity of clinical isolates of the human pathogens Aspergillus fumigatus, Aspergillus lentulus and Aspergillus fumigatiaffinis.</title>
        <authorList>
            <person name="dos Santos R.A.C."/>
            <person name="Steenwyk J.L."/>
            <person name="Rivero-Menendez O."/>
            <person name="Mead M.E."/>
            <person name="Silva L.P."/>
            <person name="Bastos R.W."/>
            <person name="Alastruey-Izquierdo A."/>
            <person name="Goldman G.H."/>
            <person name="Rokas A."/>
        </authorList>
    </citation>
    <scope>NUCLEOTIDE SEQUENCE</scope>
    <source>
        <strain evidence="14">CNM-CM8927</strain>
    </source>
</reference>
<comment type="catalytic activity">
    <reaction evidence="8">
        <text>2 superoxide + 2 H(+) = H2O2 + O2</text>
        <dbReference type="Rhea" id="RHEA:20696"/>
        <dbReference type="ChEBI" id="CHEBI:15378"/>
        <dbReference type="ChEBI" id="CHEBI:15379"/>
        <dbReference type="ChEBI" id="CHEBI:16240"/>
        <dbReference type="ChEBI" id="CHEBI:18421"/>
        <dbReference type="EC" id="1.15.1.1"/>
    </reaction>
</comment>
<feature type="coiled-coil region" evidence="9">
    <location>
        <begin position="64"/>
        <end position="91"/>
    </location>
</feature>
<dbReference type="PANTHER" id="PTHR11404">
    <property type="entry name" value="SUPEROXIDE DISMUTASE 2"/>
    <property type="match status" value="1"/>
</dbReference>
<evidence type="ECO:0000256" key="6">
    <source>
        <dbReference type="ARBA" id="ARBA00023002"/>
    </source>
</evidence>
<dbReference type="SUPFAM" id="SSF46609">
    <property type="entry name" value="Fe,Mn superoxide dismutase (SOD), N-terminal domain"/>
    <property type="match status" value="1"/>
</dbReference>
<proteinExistence type="inferred from homology"/>
<dbReference type="FunFam" id="3.55.40.20:FF:000002">
    <property type="entry name" value="Superoxide dismutase"/>
    <property type="match status" value="1"/>
</dbReference>
<comment type="similarity">
    <text evidence="2">Belongs to the iron/manganese superoxide dismutase family.</text>
</comment>
<dbReference type="Pfam" id="PF02777">
    <property type="entry name" value="Sod_Fe_C"/>
    <property type="match status" value="1"/>
</dbReference>
<evidence type="ECO:0000256" key="3">
    <source>
        <dbReference type="ARBA" id="ARBA00012682"/>
    </source>
</evidence>
<name>A0AAN5YK51_ASPLE</name>
<accession>A0AAN5YK51</accession>
<dbReference type="InterPro" id="IPR050265">
    <property type="entry name" value="Fe/Mn_Superoxide_Dismutase"/>
</dbReference>
<evidence type="ECO:0000313" key="14">
    <source>
        <dbReference type="EMBL" id="KAF4202174.1"/>
    </source>
</evidence>
<dbReference type="InterPro" id="IPR019833">
    <property type="entry name" value="Mn/Fe_SOD_BS"/>
</dbReference>
<dbReference type="FunFam" id="1.10.287.990:FF:000001">
    <property type="entry name" value="Superoxide dismutase"/>
    <property type="match status" value="1"/>
</dbReference>
<comment type="caution">
    <text evidence="14">The sequence shown here is derived from an EMBL/GenBank/DDBJ whole genome shotgun (WGS) entry which is preliminary data.</text>
</comment>